<dbReference type="InterPro" id="IPR000310">
    <property type="entry name" value="Orn/Lys/Arg_deCO2ase_major_dom"/>
</dbReference>
<evidence type="ECO:0008006" key="11">
    <source>
        <dbReference type="Google" id="ProtNLM"/>
    </source>
</evidence>
<dbReference type="SUPFAM" id="SSF55904">
    <property type="entry name" value="Ornithine decarboxylase C-terminal domain"/>
    <property type="match status" value="1"/>
</dbReference>
<accession>A0ABQ2A921</accession>
<dbReference type="InterPro" id="IPR015421">
    <property type="entry name" value="PyrdxlP-dep_Trfase_major"/>
</dbReference>
<dbReference type="InterPro" id="IPR052357">
    <property type="entry name" value="Orn_Lys_Arg_decarboxylase-I"/>
</dbReference>
<name>A0ABQ2A921_9BACL</name>
<dbReference type="Pfam" id="PF01276">
    <property type="entry name" value="OKR_DC_1"/>
    <property type="match status" value="1"/>
</dbReference>
<proteinExistence type="inferred from homology"/>
<keyword evidence="5" id="KW-0456">Lyase</keyword>
<sequence length="524" mass="57098">MKESNHNDAPLYAELLRYAARKEASFHVPGHKDGNFYRDIEGKVPYGFAEVLSIDATEIEGTDDLHDPEGVIREAQEKAAAFFGAEETFFLVGGSTVGNLALILTVCSEPGDILIVQRNVHKSVLNGLMLACARAVFVSPEHESLNGLAVLPNEASLEQALERYPEAKGVLLTRPNYYGMGRSIRETSELCHRYGVPLLVDEAHGAHYGLHSAFPASALAEGADGAVQSTHKMLGAMTMGAMLHVQGKRIDRELLRKRLAMVQSSSPSYPIMASLDLARSIAEQSGAAGWKDALEAAAYIRTELEQLPRFGYVRPSRSDQDNSRTISSNRDGRYTEQDPFKISIEDVEGRLSGYELHQRIADAGCVAEMSDERRTVLALGPGTGMDDAVRLIAALREMQVEADVHMADSASEQHVSERSSVHRNATASLDQKMFSAISDPVPFDLRPPTASDTVNTEASAGRIAAEMIVPYPPGIPLVYAGEEITESTVAHLIRLREVGARFQGASDASLHTIRVRTSYPAEKR</sequence>
<dbReference type="Proteomes" id="UP000605427">
    <property type="component" value="Unassembled WGS sequence"/>
</dbReference>
<comment type="similarity">
    <text evidence="2">Belongs to the Orn/Lys/Arg decarboxylase class-I family.</text>
</comment>
<evidence type="ECO:0000313" key="10">
    <source>
        <dbReference type="Proteomes" id="UP000605427"/>
    </source>
</evidence>
<dbReference type="InterPro" id="IPR036633">
    <property type="entry name" value="Prn/Lys/Arg_de-COase_C_sf"/>
</dbReference>
<evidence type="ECO:0000256" key="4">
    <source>
        <dbReference type="ARBA" id="ARBA00022898"/>
    </source>
</evidence>
<dbReference type="Gene3D" id="3.90.105.10">
    <property type="entry name" value="Molybdopterin biosynthesis moea protein, domain 2"/>
    <property type="match status" value="1"/>
</dbReference>
<keyword evidence="4" id="KW-0663">Pyridoxal phosphate</keyword>
<evidence type="ECO:0000259" key="8">
    <source>
        <dbReference type="Pfam" id="PF03711"/>
    </source>
</evidence>
<evidence type="ECO:0000256" key="1">
    <source>
        <dbReference type="ARBA" id="ARBA00001933"/>
    </source>
</evidence>
<evidence type="ECO:0000256" key="5">
    <source>
        <dbReference type="ARBA" id="ARBA00023239"/>
    </source>
</evidence>
<dbReference type="InterPro" id="IPR015424">
    <property type="entry name" value="PyrdxlP-dep_Trfase"/>
</dbReference>
<evidence type="ECO:0000256" key="6">
    <source>
        <dbReference type="SAM" id="MobiDB-lite"/>
    </source>
</evidence>
<dbReference type="Gene3D" id="3.40.640.10">
    <property type="entry name" value="Type I PLP-dependent aspartate aminotransferase-like (Major domain)"/>
    <property type="match status" value="1"/>
</dbReference>
<protein>
    <recommendedName>
        <fullName evidence="11">Arginine decarboxylase</fullName>
    </recommendedName>
</protein>
<evidence type="ECO:0000256" key="2">
    <source>
        <dbReference type="ARBA" id="ARBA00010671"/>
    </source>
</evidence>
<dbReference type="Pfam" id="PF03711">
    <property type="entry name" value="OKR_DC_1_C"/>
    <property type="match status" value="1"/>
</dbReference>
<dbReference type="RefSeq" id="WP_172247894.1">
    <property type="nucleotide sequence ID" value="NZ_BMDD01000011.1"/>
</dbReference>
<evidence type="ECO:0000313" key="9">
    <source>
        <dbReference type="EMBL" id="GGH87770.1"/>
    </source>
</evidence>
<reference evidence="10" key="1">
    <citation type="journal article" date="2019" name="Int. J. Syst. Evol. Microbiol.">
        <title>The Global Catalogue of Microorganisms (GCM) 10K type strain sequencing project: providing services to taxonomists for standard genome sequencing and annotation.</title>
        <authorList>
            <consortium name="The Broad Institute Genomics Platform"/>
            <consortium name="The Broad Institute Genome Sequencing Center for Infectious Disease"/>
            <person name="Wu L."/>
            <person name="Ma J."/>
        </authorList>
    </citation>
    <scope>NUCLEOTIDE SEQUENCE [LARGE SCALE GENOMIC DNA]</scope>
    <source>
        <strain evidence="10">CCM 8702</strain>
    </source>
</reference>
<feature type="domain" description="Orn/Lys/Arg decarboxylases family 1 pyridoxal-P attachment site" evidence="7">
    <location>
        <begin position="10"/>
        <end position="320"/>
    </location>
</feature>
<keyword evidence="10" id="KW-1185">Reference proteome</keyword>
<dbReference type="EMBL" id="BMDD01000011">
    <property type="protein sequence ID" value="GGH87770.1"/>
    <property type="molecule type" value="Genomic_DNA"/>
</dbReference>
<gene>
    <name evidence="9" type="primary">yaaO</name>
    <name evidence="9" type="ORF">GCM10007362_50680</name>
</gene>
<dbReference type="PANTHER" id="PTHR43277">
    <property type="entry name" value="ARGININE DECARBOXYLASE"/>
    <property type="match status" value="1"/>
</dbReference>
<keyword evidence="3" id="KW-0210">Decarboxylase</keyword>
<feature type="domain" description="Orn/Lys/Arg decarboxylase C-terminal" evidence="8">
    <location>
        <begin position="451"/>
        <end position="504"/>
    </location>
</feature>
<evidence type="ECO:0000256" key="3">
    <source>
        <dbReference type="ARBA" id="ARBA00022793"/>
    </source>
</evidence>
<feature type="region of interest" description="Disordered" evidence="6">
    <location>
        <begin position="313"/>
        <end position="335"/>
    </location>
</feature>
<dbReference type="InterPro" id="IPR008286">
    <property type="entry name" value="Prn/Lys/Arg_de-COase_C"/>
</dbReference>
<evidence type="ECO:0000259" key="7">
    <source>
        <dbReference type="Pfam" id="PF01276"/>
    </source>
</evidence>
<dbReference type="SUPFAM" id="SSF53383">
    <property type="entry name" value="PLP-dependent transferases"/>
    <property type="match status" value="1"/>
</dbReference>
<organism evidence="9 10">
    <name type="scientific">Saccharibacillus endophyticus</name>
    <dbReference type="NCBI Taxonomy" id="2060666"/>
    <lineage>
        <taxon>Bacteria</taxon>
        <taxon>Bacillati</taxon>
        <taxon>Bacillota</taxon>
        <taxon>Bacilli</taxon>
        <taxon>Bacillales</taxon>
        <taxon>Paenibacillaceae</taxon>
        <taxon>Saccharibacillus</taxon>
    </lineage>
</organism>
<comment type="caution">
    <text evidence="9">The sequence shown here is derived from an EMBL/GenBank/DDBJ whole genome shotgun (WGS) entry which is preliminary data.</text>
</comment>
<comment type="cofactor">
    <cofactor evidence="1">
        <name>pyridoxal 5'-phosphate</name>
        <dbReference type="ChEBI" id="CHEBI:597326"/>
    </cofactor>
</comment>
<dbReference type="PANTHER" id="PTHR43277:SF3">
    <property type="entry name" value="DECARBOXYLASE, PUTATIVE-RELATED"/>
    <property type="match status" value="1"/>
</dbReference>